<dbReference type="SUPFAM" id="SSF46689">
    <property type="entry name" value="Homeodomain-like"/>
    <property type="match status" value="2"/>
</dbReference>
<dbReference type="InterPro" id="IPR009057">
    <property type="entry name" value="Homeodomain-like_sf"/>
</dbReference>
<dbReference type="PROSITE" id="PS01124">
    <property type="entry name" value="HTH_ARAC_FAMILY_2"/>
    <property type="match status" value="1"/>
</dbReference>
<evidence type="ECO:0000256" key="5">
    <source>
        <dbReference type="ARBA" id="ARBA00022763"/>
    </source>
</evidence>
<sequence length="184" mass="21147">MSDEQWRAIVGNDPSYDGQFYYAVKTTGIFCRPSCKSRPPHRENIGFFRTAEQALAAQFRPCKRCKPTGQRLPDEEWIAMVTEYIDRNYKEKLTLAALASICHGTPYHLHRTFKKVTRKTPVDYIQQIRIEKAKAMLLSSPISIAEAGECVGLSNTPYFITLFKQKTGYTPESYRQQHSKDDLT</sequence>
<gene>
    <name evidence="13" type="ORF">BBD42_23025</name>
</gene>
<evidence type="ECO:0000256" key="4">
    <source>
        <dbReference type="ARBA" id="ARBA00022723"/>
    </source>
</evidence>
<dbReference type="Gene3D" id="1.10.10.60">
    <property type="entry name" value="Homeodomain-like"/>
    <property type="match status" value="2"/>
</dbReference>
<dbReference type="PANTHER" id="PTHR43280">
    <property type="entry name" value="ARAC-FAMILY TRANSCRIPTIONAL REGULATOR"/>
    <property type="match status" value="1"/>
</dbReference>
<accession>A0A1B2DTA6</accession>
<dbReference type="AlphaFoldDB" id="A0A1B2DTA6"/>
<dbReference type="SUPFAM" id="SSF57884">
    <property type="entry name" value="Ada DNA repair protein, N-terminal domain (N-Ada 10)"/>
    <property type="match status" value="1"/>
</dbReference>
<evidence type="ECO:0000256" key="2">
    <source>
        <dbReference type="ARBA" id="ARBA00022603"/>
    </source>
</evidence>
<keyword evidence="10" id="KW-0804">Transcription</keyword>
<dbReference type="InterPro" id="IPR016220">
    <property type="entry name" value="Me-P-triester_DNA_alkyl-Trfase"/>
</dbReference>
<dbReference type="Pfam" id="PF12833">
    <property type="entry name" value="HTH_18"/>
    <property type="match status" value="1"/>
</dbReference>
<evidence type="ECO:0000256" key="7">
    <source>
        <dbReference type="ARBA" id="ARBA00023015"/>
    </source>
</evidence>
<dbReference type="FunFam" id="3.40.10.10:FF:000001">
    <property type="entry name" value="DNA-3-methyladenine glycosylase 2"/>
    <property type="match status" value="1"/>
</dbReference>
<keyword evidence="8" id="KW-0238">DNA-binding</keyword>
<dbReference type="PANTHER" id="PTHR43280:SF28">
    <property type="entry name" value="HTH-TYPE TRANSCRIPTIONAL ACTIVATOR RHAS"/>
    <property type="match status" value="1"/>
</dbReference>
<evidence type="ECO:0000313" key="13">
    <source>
        <dbReference type="EMBL" id="ANY70930.1"/>
    </source>
</evidence>
<keyword evidence="3" id="KW-0808">Transferase</keyword>
<dbReference type="Gene3D" id="3.40.10.10">
    <property type="entry name" value="DNA Methylphosphotriester Repair Domain"/>
    <property type="match status" value="1"/>
</dbReference>
<evidence type="ECO:0000256" key="3">
    <source>
        <dbReference type="ARBA" id="ARBA00022679"/>
    </source>
</evidence>
<dbReference type="InterPro" id="IPR004026">
    <property type="entry name" value="Ada_DNA_repair_Zn-bd"/>
</dbReference>
<evidence type="ECO:0000259" key="12">
    <source>
        <dbReference type="PROSITE" id="PS01124"/>
    </source>
</evidence>
<reference evidence="13" key="1">
    <citation type="submission" date="2016-08" db="EMBL/GenBank/DDBJ databases">
        <title>Complete Genome Seqeunce of Paenibacillus sp. BIHB 4019 from tea rhizoplane.</title>
        <authorList>
            <person name="Thakur R."/>
            <person name="Swarnkar M.K."/>
            <person name="Gulati A."/>
        </authorList>
    </citation>
    <scope>NUCLEOTIDE SEQUENCE [LARGE SCALE GENOMIC DNA]</scope>
    <source>
        <strain evidence="13">BIHB4019</strain>
    </source>
</reference>
<evidence type="ECO:0000256" key="9">
    <source>
        <dbReference type="ARBA" id="ARBA00023159"/>
    </source>
</evidence>
<proteinExistence type="predicted"/>
<evidence type="ECO:0000256" key="6">
    <source>
        <dbReference type="ARBA" id="ARBA00022833"/>
    </source>
</evidence>
<dbReference type="GO" id="GO:0008270">
    <property type="term" value="F:zinc ion binding"/>
    <property type="evidence" value="ECO:0007669"/>
    <property type="project" value="InterPro"/>
</dbReference>
<dbReference type="EMBL" id="CP016808">
    <property type="protein sequence ID" value="ANY70930.1"/>
    <property type="molecule type" value="Genomic_DNA"/>
</dbReference>
<keyword evidence="4" id="KW-0479">Metal-binding</keyword>
<evidence type="ECO:0000256" key="11">
    <source>
        <dbReference type="ARBA" id="ARBA00023204"/>
    </source>
</evidence>
<dbReference type="PROSITE" id="PS00041">
    <property type="entry name" value="HTH_ARAC_FAMILY_1"/>
    <property type="match status" value="1"/>
</dbReference>
<keyword evidence="5" id="KW-0227">DNA damage</keyword>
<evidence type="ECO:0000256" key="10">
    <source>
        <dbReference type="ARBA" id="ARBA00023163"/>
    </source>
</evidence>
<feature type="domain" description="HTH araC/xylS-type" evidence="12">
    <location>
        <begin position="79"/>
        <end position="177"/>
    </location>
</feature>
<dbReference type="InterPro" id="IPR018062">
    <property type="entry name" value="HTH_AraC-typ_CS"/>
</dbReference>
<dbReference type="InterPro" id="IPR018060">
    <property type="entry name" value="HTH_AraC"/>
</dbReference>
<dbReference type="InterPro" id="IPR035451">
    <property type="entry name" value="Ada-like_dom_sf"/>
</dbReference>
<keyword evidence="7" id="KW-0805">Transcription regulation</keyword>
<evidence type="ECO:0000256" key="8">
    <source>
        <dbReference type="ARBA" id="ARBA00023125"/>
    </source>
</evidence>
<protein>
    <submittedName>
        <fullName evidence="13">AraC family transcriptional regulator</fullName>
    </submittedName>
</protein>
<keyword evidence="6" id="KW-0862">Zinc</keyword>
<dbReference type="GO" id="GO:0008168">
    <property type="term" value="F:methyltransferase activity"/>
    <property type="evidence" value="ECO:0007669"/>
    <property type="project" value="UniProtKB-KW"/>
</dbReference>
<dbReference type="GO" id="GO:0006307">
    <property type="term" value="P:DNA alkylation repair"/>
    <property type="evidence" value="ECO:0007669"/>
    <property type="project" value="UniProtKB-ARBA"/>
</dbReference>
<dbReference type="SMART" id="SM00342">
    <property type="entry name" value="HTH_ARAC"/>
    <property type="match status" value="1"/>
</dbReference>
<evidence type="ECO:0000256" key="1">
    <source>
        <dbReference type="ARBA" id="ARBA00001947"/>
    </source>
</evidence>
<comment type="cofactor">
    <cofactor evidence="1">
        <name>Zn(2+)</name>
        <dbReference type="ChEBI" id="CHEBI:29105"/>
    </cofactor>
</comment>
<dbReference type="GO" id="GO:0043565">
    <property type="term" value="F:sequence-specific DNA binding"/>
    <property type="evidence" value="ECO:0007669"/>
    <property type="project" value="InterPro"/>
</dbReference>
<keyword evidence="11" id="KW-0234">DNA repair</keyword>
<organism evidence="13">
    <name type="scientific">Paenibacillus sp. BIHB 4019</name>
    <dbReference type="NCBI Taxonomy" id="1870819"/>
    <lineage>
        <taxon>Bacteria</taxon>
        <taxon>Bacillati</taxon>
        <taxon>Bacillota</taxon>
        <taxon>Bacilli</taxon>
        <taxon>Bacillales</taxon>
        <taxon>Paenibacillaceae</taxon>
        <taxon>Paenibacillus</taxon>
    </lineage>
</organism>
<keyword evidence="9" id="KW-0010">Activator</keyword>
<dbReference type="GO" id="GO:0003700">
    <property type="term" value="F:DNA-binding transcription factor activity"/>
    <property type="evidence" value="ECO:0007669"/>
    <property type="project" value="InterPro"/>
</dbReference>
<name>A0A1B2DTA6_9BACL</name>
<keyword evidence="2" id="KW-0489">Methyltransferase</keyword>
<dbReference type="GO" id="GO:0032259">
    <property type="term" value="P:methylation"/>
    <property type="evidence" value="ECO:0007669"/>
    <property type="project" value="UniProtKB-KW"/>
</dbReference>
<dbReference type="PIRSF" id="PIRSF000408">
    <property type="entry name" value="Alkyltransferas_AdaA"/>
    <property type="match status" value="1"/>
</dbReference>
<dbReference type="Pfam" id="PF02805">
    <property type="entry name" value="Ada_Zn_binding"/>
    <property type="match status" value="1"/>
</dbReference>